<dbReference type="GO" id="GO:0015171">
    <property type="term" value="F:amino acid transmembrane transporter activity"/>
    <property type="evidence" value="ECO:0007669"/>
    <property type="project" value="TreeGrafter"/>
</dbReference>
<dbReference type="GO" id="GO:0005886">
    <property type="term" value="C:plasma membrane"/>
    <property type="evidence" value="ECO:0007669"/>
    <property type="project" value="UniProtKB-SubCell"/>
</dbReference>
<dbReference type="Proteomes" id="UP000242351">
    <property type="component" value="Unassembled WGS sequence"/>
</dbReference>
<feature type="transmembrane region" description="Helical" evidence="6">
    <location>
        <begin position="104"/>
        <end position="125"/>
    </location>
</feature>
<dbReference type="InterPro" id="IPR001123">
    <property type="entry name" value="LeuE-type"/>
</dbReference>
<dbReference type="PANTHER" id="PTHR30086">
    <property type="entry name" value="ARGININE EXPORTER PROTEIN ARGO"/>
    <property type="match status" value="1"/>
</dbReference>
<evidence type="ECO:0000256" key="2">
    <source>
        <dbReference type="ARBA" id="ARBA00022475"/>
    </source>
</evidence>
<evidence type="ECO:0000313" key="8">
    <source>
        <dbReference type="Proteomes" id="UP000242351"/>
    </source>
</evidence>
<organism evidence="7 8">
    <name type="scientific">Acinetobacter pseudolwoffii</name>
    <dbReference type="NCBI Taxonomy" id="2053287"/>
    <lineage>
        <taxon>Bacteria</taxon>
        <taxon>Pseudomonadati</taxon>
        <taxon>Pseudomonadota</taxon>
        <taxon>Gammaproteobacteria</taxon>
        <taxon>Moraxellales</taxon>
        <taxon>Moraxellaceae</taxon>
        <taxon>Acinetobacter</taxon>
    </lineage>
</organism>
<keyword evidence="5 6" id="KW-0472">Membrane</keyword>
<name>A0A2H9UN27_9GAMM</name>
<keyword evidence="3 6" id="KW-0812">Transmembrane</keyword>
<evidence type="ECO:0000256" key="3">
    <source>
        <dbReference type="ARBA" id="ARBA00022692"/>
    </source>
</evidence>
<feature type="transmembrane region" description="Helical" evidence="6">
    <location>
        <begin position="36"/>
        <end position="62"/>
    </location>
</feature>
<reference evidence="7 8" key="1">
    <citation type="submission" date="2017-11" db="EMBL/GenBank/DDBJ databases">
        <authorList>
            <person name="Han C.G."/>
        </authorList>
    </citation>
    <scope>NUCLEOTIDE SEQUENCE [LARGE SCALE GENOMIC DNA]</scope>
    <source>
        <strain evidence="7 8">ANC 5347</strain>
    </source>
</reference>
<keyword evidence="4 6" id="KW-1133">Transmembrane helix</keyword>
<evidence type="ECO:0000256" key="5">
    <source>
        <dbReference type="ARBA" id="ARBA00023136"/>
    </source>
</evidence>
<reference evidence="7 8" key="2">
    <citation type="submission" date="2017-12" db="EMBL/GenBank/DDBJ databases">
        <title>Revising the taxonomy of the Acinetobacter lwoffii group: the description of Acinetobacter pseudolwoffii sp. nov. and emended description of Acinetobacter lwoffii.</title>
        <authorList>
            <person name="Nemec A."/>
        </authorList>
    </citation>
    <scope>NUCLEOTIDE SEQUENCE [LARGE SCALE GENOMIC DNA]</scope>
    <source>
        <strain evidence="7 8">ANC 5347</strain>
    </source>
</reference>
<feature type="transmembrane region" description="Helical" evidence="6">
    <location>
        <begin position="6"/>
        <end position="27"/>
    </location>
</feature>
<accession>A0A2H9UN27</accession>
<evidence type="ECO:0000256" key="6">
    <source>
        <dbReference type="SAM" id="Phobius"/>
    </source>
</evidence>
<sequence>MFSYMVSGFAVGMSLIVSIGAQNAFVLKQGLKQQHIFLVCLTCALSDTILILLGVFGFTHIIEHYPNAVMFSKYIGAGFLFYYGLQHAISAFKSTEVLAPSDQVTAHFLQVLMICLAFTWLNPHVYLETVILIGSISTQYSLGKWWFALGAVCASWFFFFSLGYGAKILTPWFQYRHAWKVLDALIACTMWIVAGSLILSI</sequence>
<dbReference type="RefSeq" id="WP_100357451.1">
    <property type="nucleotide sequence ID" value="NZ_PGOZ01000004.1"/>
</dbReference>
<gene>
    <name evidence="7" type="ORF">CU320_05470</name>
</gene>
<feature type="transmembrane region" description="Helical" evidence="6">
    <location>
        <begin position="74"/>
        <end position="92"/>
    </location>
</feature>
<dbReference type="PANTHER" id="PTHR30086:SF20">
    <property type="entry name" value="ARGININE EXPORTER PROTEIN ARGO-RELATED"/>
    <property type="match status" value="1"/>
</dbReference>
<evidence type="ECO:0000256" key="1">
    <source>
        <dbReference type="ARBA" id="ARBA00004651"/>
    </source>
</evidence>
<feature type="transmembrane region" description="Helical" evidence="6">
    <location>
        <begin position="145"/>
        <end position="166"/>
    </location>
</feature>
<proteinExistence type="predicted"/>
<protein>
    <submittedName>
        <fullName evidence="7">Amino acid transporter</fullName>
    </submittedName>
</protein>
<evidence type="ECO:0000313" key="7">
    <source>
        <dbReference type="EMBL" id="PJI33091.1"/>
    </source>
</evidence>
<keyword evidence="2" id="KW-1003">Cell membrane</keyword>
<comment type="caution">
    <text evidence="7">The sequence shown here is derived from an EMBL/GenBank/DDBJ whole genome shotgun (WGS) entry which is preliminary data.</text>
</comment>
<dbReference type="EMBL" id="PGOZ01000004">
    <property type="protein sequence ID" value="PJI33091.1"/>
    <property type="molecule type" value="Genomic_DNA"/>
</dbReference>
<evidence type="ECO:0000256" key="4">
    <source>
        <dbReference type="ARBA" id="ARBA00022989"/>
    </source>
</evidence>
<dbReference type="AlphaFoldDB" id="A0A2H9UN27"/>
<comment type="subcellular location">
    <subcellularLocation>
        <location evidence="1">Cell membrane</location>
        <topology evidence="1">Multi-pass membrane protein</topology>
    </subcellularLocation>
</comment>
<dbReference type="Pfam" id="PF01810">
    <property type="entry name" value="LysE"/>
    <property type="match status" value="1"/>
</dbReference>
<feature type="transmembrane region" description="Helical" evidence="6">
    <location>
        <begin position="178"/>
        <end position="199"/>
    </location>
</feature>